<reference evidence="1" key="1">
    <citation type="submission" date="2022-09" db="EMBL/GenBank/DDBJ databases">
        <title>Haloadaptaus new haloarchaeum isolated from saline soil.</title>
        <authorList>
            <person name="Duran-Viseras A."/>
            <person name="Sanchez-Porro C."/>
            <person name="Ventosa A."/>
        </authorList>
    </citation>
    <scope>NUCLEOTIDE SEQUENCE</scope>
    <source>
        <strain evidence="1">F3-133</strain>
    </source>
</reference>
<dbReference type="Proteomes" id="UP001149411">
    <property type="component" value="Unassembled WGS sequence"/>
</dbReference>
<protein>
    <submittedName>
        <fullName evidence="1">Uncharacterized protein</fullName>
    </submittedName>
</protein>
<comment type="caution">
    <text evidence="1">The sequence shown here is derived from an EMBL/GenBank/DDBJ whole genome shotgun (WGS) entry which is preliminary data.</text>
</comment>
<organism evidence="1 2">
    <name type="scientific">Halorutilus salinus</name>
    <dbReference type="NCBI Taxonomy" id="2487751"/>
    <lineage>
        <taxon>Archaea</taxon>
        <taxon>Methanobacteriati</taxon>
        <taxon>Methanobacteriota</taxon>
        <taxon>Stenosarchaea group</taxon>
        <taxon>Halobacteria</taxon>
        <taxon>Halorutilales</taxon>
        <taxon>Halorutilaceae</taxon>
        <taxon>Halorutilus</taxon>
    </lineage>
</organism>
<sequence length="174" mass="19618">MSRVEVKSANDPQYLDMEDLRKKSREELDGIYGEATAPSVGELEGKYDGTVLAGDIPLLDNPASVALANTFWLRWGGKKLDVVSDDLAEGTNWFDLGLTEFDAYPFEGKVVPATFDEGDCYVFDYDIPENTAPVRRVRDEVRKIRNGLYLGRVYIDADDLRFVTYFGLEKSIEL</sequence>
<proteinExistence type="predicted"/>
<gene>
    <name evidence="1" type="ORF">EGH25_07170</name>
</gene>
<dbReference type="AlphaFoldDB" id="A0A9Q4C4R0"/>
<dbReference type="RefSeq" id="WP_266087144.1">
    <property type="nucleotide sequence ID" value="NZ_RKLV01000006.1"/>
</dbReference>
<keyword evidence="2" id="KW-1185">Reference proteome</keyword>
<name>A0A9Q4C4R0_9EURY</name>
<evidence type="ECO:0000313" key="2">
    <source>
        <dbReference type="Proteomes" id="UP001149411"/>
    </source>
</evidence>
<accession>A0A9Q4C4R0</accession>
<evidence type="ECO:0000313" key="1">
    <source>
        <dbReference type="EMBL" id="MCX2819131.1"/>
    </source>
</evidence>
<dbReference type="EMBL" id="RKLV01000006">
    <property type="protein sequence ID" value="MCX2819131.1"/>
    <property type="molecule type" value="Genomic_DNA"/>
</dbReference>